<keyword evidence="2" id="KW-1185">Reference proteome</keyword>
<reference evidence="1 2" key="1">
    <citation type="submission" date="2016-10" db="EMBL/GenBank/DDBJ databases">
        <authorList>
            <person name="de Groot N.N."/>
        </authorList>
    </citation>
    <scope>NUCLEOTIDE SEQUENCE [LARGE SCALE GENOMIC DNA]</scope>
    <source>
        <strain evidence="1 2">CGMCC 1.9157</strain>
    </source>
</reference>
<evidence type="ECO:0000313" key="2">
    <source>
        <dbReference type="Proteomes" id="UP000199236"/>
    </source>
</evidence>
<dbReference type="EMBL" id="FOVR01000001">
    <property type="protein sequence ID" value="SFN60207.1"/>
    <property type="molecule type" value="Genomic_DNA"/>
</dbReference>
<gene>
    <name evidence="1" type="ORF">SAMN04488056_101436</name>
</gene>
<proteinExistence type="predicted"/>
<organism evidence="1 2">
    <name type="scientific">Cohaesibacter marisflavi</name>
    <dbReference type="NCBI Taxonomy" id="655353"/>
    <lineage>
        <taxon>Bacteria</taxon>
        <taxon>Pseudomonadati</taxon>
        <taxon>Pseudomonadota</taxon>
        <taxon>Alphaproteobacteria</taxon>
        <taxon>Hyphomicrobiales</taxon>
        <taxon>Cohaesibacteraceae</taxon>
    </lineage>
</organism>
<protein>
    <submittedName>
        <fullName evidence="1">Uncharacterized protein</fullName>
    </submittedName>
</protein>
<name>A0A1I5ACP9_9HYPH</name>
<dbReference type="AlphaFoldDB" id="A0A1I5ACP9"/>
<sequence>MKSYNAGLVQRANKIGIVTEAAFLDACQELLEAPTLVDLGSIFSAHLGTVRLFGGDAVALFTEVHTFRKGELRCTRL</sequence>
<dbReference type="RefSeq" id="WP_090068365.1">
    <property type="nucleotide sequence ID" value="NZ_FOVR01000001.1"/>
</dbReference>
<dbReference type="Proteomes" id="UP000199236">
    <property type="component" value="Unassembled WGS sequence"/>
</dbReference>
<accession>A0A1I5ACP9</accession>
<dbReference type="OrthoDB" id="9849693at2"/>
<evidence type="ECO:0000313" key="1">
    <source>
        <dbReference type="EMBL" id="SFN60207.1"/>
    </source>
</evidence>
<dbReference type="STRING" id="655353.SAMN04488056_101436"/>